<keyword evidence="2" id="KW-0472">Membrane</keyword>
<dbReference type="EMBL" id="VYZB01000067">
    <property type="protein sequence ID" value="NWS68326.1"/>
    <property type="molecule type" value="Genomic_DNA"/>
</dbReference>
<keyword evidence="2" id="KW-1133">Transmembrane helix</keyword>
<reference evidence="3 4" key="1">
    <citation type="submission" date="2019-09" db="EMBL/GenBank/DDBJ databases">
        <title>Bird 10,000 Genomes (B10K) Project - Family phase.</title>
        <authorList>
            <person name="Zhang G."/>
        </authorList>
    </citation>
    <scope>NUCLEOTIDE SEQUENCE [LARGE SCALE GENOMIC DNA]</scope>
    <source>
        <strain evidence="3">B10K-DU-003-44</strain>
        <tissue evidence="3">Muscle</tissue>
    </source>
</reference>
<dbReference type="PANTHER" id="PTHR45427:SF1">
    <property type="entry name" value="MUCIN-15"/>
    <property type="match status" value="1"/>
</dbReference>
<organism evidence="3 4">
    <name type="scientific">Crotophaga sulcirostris</name>
    <name type="common">Groove-billed ani</name>
    <dbReference type="NCBI Taxonomy" id="33598"/>
    <lineage>
        <taxon>Eukaryota</taxon>
        <taxon>Metazoa</taxon>
        <taxon>Chordata</taxon>
        <taxon>Craniata</taxon>
        <taxon>Vertebrata</taxon>
        <taxon>Euteleostomi</taxon>
        <taxon>Archelosauria</taxon>
        <taxon>Archosauria</taxon>
        <taxon>Dinosauria</taxon>
        <taxon>Saurischia</taxon>
        <taxon>Theropoda</taxon>
        <taxon>Coelurosauria</taxon>
        <taxon>Aves</taxon>
        <taxon>Neognathae</taxon>
        <taxon>Neoaves</taxon>
        <taxon>Otidimorphae</taxon>
        <taxon>Cuculiformes</taxon>
        <taxon>Crotophagidae</taxon>
        <taxon>Crotophaga</taxon>
    </lineage>
</organism>
<feature type="region of interest" description="Disordered" evidence="1">
    <location>
        <begin position="35"/>
        <end position="56"/>
    </location>
</feature>
<feature type="compositionally biased region" description="Basic and acidic residues" evidence="1">
    <location>
        <begin position="257"/>
        <end position="269"/>
    </location>
</feature>
<feature type="non-terminal residue" evidence="3">
    <location>
        <position position="1"/>
    </location>
</feature>
<proteinExistence type="predicted"/>
<keyword evidence="4" id="KW-1185">Reference proteome</keyword>
<protein>
    <submittedName>
        <fullName evidence="3">MUC15 protein</fullName>
    </submittedName>
</protein>
<feature type="non-terminal residue" evidence="3">
    <location>
        <position position="291"/>
    </location>
</feature>
<name>A0A7K5HGA0_CROSL</name>
<dbReference type="OrthoDB" id="9950822at2759"/>
<evidence type="ECO:0000313" key="3">
    <source>
        <dbReference type="EMBL" id="NWS68326.1"/>
    </source>
</evidence>
<feature type="compositionally biased region" description="Low complexity" evidence="1">
    <location>
        <begin position="170"/>
        <end position="181"/>
    </location>
</feature>
<dbReference type="PANTHER" id="PTHR45427">
    <property type="entry name" value="MUCIN-15"/>
    <property type="match status" value="1"/>
</dbReference>
<comment type="caution">
    <text evidence="3">The sequence shown here is derived from an EMBL/GenBank/DDBJ whole genome shotgun (WGS) entry which is preliminary data.</text>
</comment>
<sequence length="291" mass="30621">MQPISPRTVLPTTIVINPSSLSRTAPTTANIKENVTKRTEMSSQPNSTPLRSTEGTTLSSNIAMVSKGGISNSATNFSRIPVSSATFITMGNFSGETKSTVATSASTETPSNSTGTYNTTSDAVLPRDNSSTNPTALFPTGITLTSPKAKQDSPTLNFNPTEQATEQNHNFSSPFTTTSNSKDASEDKTNKGGVIVGVIVGAILVSILIGLVGYFICGKKSSESFSHRRLYDDTRNDPVLHLDNSLGPHDMSFGCASDDKTSTADKAGEDNTECPCDGIPMADMTPSHPSP</sequence>
<dbReference type="Pfam" id="PF15672">
    <property type="entry name" value="Mucin15"/>
    <property type="match status" value="1"/>
</dbReference>
<dbReference type="AlphaFoldDB" id="A0A7K5HGA0"/>
<accession>A0A7K5HGA0</accession>
<feature type="region of interest" description="Disordered" evidence="1">
    <location>
        <begin position="101"/>
        <end position="189"/>
    </location>
</feature>
<feature type="compositionally biased region" description="Polar residues" evidence="1">
    <location>
        <begin position="41"/>
        <end position="56"/>
    </location>
</feature>
<feature type="compositionally biased region" description="Polar residues" evidence="1">
    <location>
        <begin position="101"/>
        <end position="135"/>
    </location>
</feature>
<evidence type="ECO:0000256" key="2">
    <source>
        <dbReference type="SAM" id="Phobius"/>
    </source>
</evidence>
<evidence type="ECO:0000256" key="1">
    <source>
        <dbReference type="SAM" id="MobiDB-lite"/>
    </source>
</evidence>
<gene>
    <name evidence="3" type="primary">Muc15</name>
    <name evidence="3" type="ORF">CROSUL_R14846</name>
</gene>
<dbReference type="Proteomes" id="UP000549499">
    <property type="component" value="Unassembled WGS sequence"/>
</dbReference>
<keyword evidence="2" id="KW-0812">Transmembrane</keyword>
<feature type="region of interest" description="Disordered" evidence="1">
    <location>
        <begin position="257"/>
        <end position="291"/>
    </location>
</feature>
<evidence type="ECO:0000313" key="4">
    <source>
        <dbReference type="Proteomes" id="UP000549499"/>
    </source>
</evidence>
<feature type="compositionally biased region" description="Polar residues" evidence="1">
    <location>
        <begin position="142"/>
        <end position="169"/>
    </location>
</feature>
<feature type="transmembrane region" description="Helical" evidence="2">
    <location>
        <begin position="194"/>
        <end position="217"/>
    </location>
</feature>
<dbReference type="InterPro" id="IPR031371">
    <property type="entry name" value="Mucin-15"/>
</dbReference>